<protein>
    <submittedName>
        <fullName evidence="1">Uncharacterized protein</fullName>
    </submittedName>
</protein>
<dbReference type="EMBL" id="SWLB01000007">
    <property type="protein sequence ID" value="KAF3337002.1"/>
    <property type="molecule type" value="Genomic_DNA"/>
</dbReference>
<comment type="caution">
    <text evidence="1">The sequence shown here is derived from an EMBL/GenBank/DDBJ whole genome shotgun (WGS) entry which is preliminary data.</text>
</comment>
<dbReference type="AlphaFoldDB" id="A0A833VEX9"/>
<dbReference type="Proteomes" id="UP000623129">
    <property type="component" value="Unassembled WGS sequence"/>
</dbReference>
<reference evidence="1" key="1">
    <citation type="submission" date="2020-01" db="EMBL/GenBank/DDBJ databases">
        <title>Genome sequence of Kobresia littledalei, the first chromosome-level genome in the family Cyperaceae.</title>
        <authorList>
            <person name="Qu G."/>
        </authorList>
    </citation>
    <scope>NUCLEOTIDE SEQUENCE</scope>
    <source>
        <strain evidence="1">C.B.Clarke</strain>
        <tissue evidence="1">Leaf</tissue>
    </source>
</reference>
<sequence>MPERTVLLQTNGGPRIVGSGLSVRNPCENNLLIPDTSILNVGPMQHTIAGVLQVEVSSDSGLMDNLLAIGESTPNNNSQFPSRSNSFDADSCEALVQRFMEGMSNSGYVGQLWPRRMAKIKIPLKLITFLAGSRSRARIGPPPIYQPQQSLVHLMGRNMSLCINVGPRVVGSGSSEQIENDIIEGDMPAFYEQLPAICDISSMNLLNEHISTSTGFPQLELSSDFNPIEYLYATDAESTPNYFTQFPSRSDDFECFTGSMSNSVDVGPPLTPRKKRRMMAFVRSVAFLAVPRKRARIVPPANQMTVPAI</sequence>
<keyword evidence="2" id="KW-1185">Reference proteome</keyword>
<evidence type="ECO:0000313" key="2">
    <source>
        <dbReference type="Proteomes" id="UP000623129"/>
    </source>
</evidence>
<accession>A0A833VEX9</accession>
<gene>
    <name evidence="1" type="ORF">FCM35_KLT19588</name>
</gene>
<proteinExistence type="predicted"/>
<evidence type="ECO:0000313" key="1">
    <source>
        <dbReference type="EMBL" id="KAF3337002.1"/>
    </source>
</evidence>
<organism evidence="1 2">
    <name type="scientific">Carex littledalei</name>
    <dbReference type="NCBI Taxonomy" id="544730"/>
    <lineage>
        <taxon>Eukaryota</taxon>
        <taxon>Viridiplantae</taxon>
        <taxon>Streptophyta</taxon>
        <taxon>Embryophyta</taxon>
        <taxon>Tracheophyta</taxon>
        <taxon>Spermatophyta</taxon>
        <taxon>Magnoliopsida</taxon>
        <taxon>Liliopsida</taxon>
        <taxon>Poales</taxon>
        <taxon>Cyperaceae</taxon>
        <taxon>Cyperoideae</taxon>
        <taxon>Cariceae</taxon>
        <taxon>Carex</taxon>
        <taxon>Carex subgen. Euthyceras</taxon>
    </lineage>
</organism>
<name>A0A833VEX9_9POAL</name>